<evidence type="ECO:0000313" key="10">
    <source>
        <dbReference type="Proteomes" id="UP001428774"/>
    </source>
</evidence>
<keyword evidence="3 7" id="KW-0812">Transmembrane</keyword>
<dbReference type="PROSITE" id="PS50885">
    <property type="entry name" value="HAMP"/>
    <property type="match status" value="1"/>
</dbReference>
<feature type="compositionally biased region" description="Basic and acidic residues" evidence="6">
    <location>
        <begin position="360"/>
        <end position="370"/>
    </location>
</feature>
<feature type="region of interest" description="Disordered" evidence="6">
    <location>
        <begin position="355"/>
        <end position="401"/>
    </location>
</feature>
<evidence type="ECO:0000313" key="9">
    <source>
        <dbReference type="EMBL" id="MEN9060504.1"/>
    </source>
</evidence>
<evidence type="ECO:0000259" key="8">
    <source>
        <dbReference type="PROSITE" id="PS50885"/>
    </source>
</evidence>
<dbReference type="Gene3D" id="3.30.450.20">
    <property type="entry name" value="PAS domain"/>
    <property type="match status" value="1"/>
</dbReference>
<dbReference type="RefSeq" id="WP_347165681.1">
    <property type="nucleotide sequence ID" value="NZ_JBDNCH010000002.1"/>
</dbReference>
<evidence type="ECO:0000256" key="1">
    <source>
        <dbReference type="ARBA" id="ARBA00004651"/>
    </source>
</evidence>
<evidence type="ECO:0000256" key="5">
    <source>
        <dbReference type="ARBA" id="ARBA00023136"/>
    </source>
</evidence>
<accession>A0AAW9S6Q1</accession>
<dbReference type="InterPro" id="IPR003660">
    <property type="entry name" value="HAMP_dom"/>
</dbReference>
<evidence type="ECO:0000256" key="4">
    <source>
        <dbReference type="ARBA" id="ARBA00022989"/>
    </source>
</evidence>
<dbReference type="Pfam" id="PF02743">
    <property type="entry name" value="dCache_1"/>
    <property type="match status" value="1"/>
</dbReference>
<evidence type="ECO:0000256" key="3">
    <source>
        <dbReference type="ARBA" id="ARBA00022692"/>
    </source>
</evidence>
<evidence type="ECO:0000256" key="2">
    <source>
        <dbReference type="ARBA" id="ARBA00022475"/>
    </source>
</evidence>
<comment type="caution">
    <text evidence="9">The sequence shown here is derived from an EMBL/GenBank/DDBJ whole genome shotgun (WGS) entry which is preliminary data.</text>
</comment>
<feature type="compositionally biased region" description="Polar residues" evidence="6">
    <location>
        <begin position="388"/>
        <end position="401"/>
    </location>
</feature>
<proteinExistence type="predicted"/>
<feature type="transmembrane region" description="Helical" evidence="7">
    <location>
        <begin position="12"/>
        <end position="35"/>
    </location>
</feature>
<keyword evidence="10" id="KW-1185">Reference proteome</keyword>
<dbReference type="CDD" id="cd18773">
    <property type="entry name" value="PDC1_HK_sensor"/>
    <property type="match status" value="1"/>
</dbReference>
<dbReference type="InterPro" id="IPR033479">
    <property type="entry name" value="dCache_1"/>
</dbReference>
<feature type="transmembrane region" description="Helical" evidence="7">
    <location>
        <begin position="285"/>
        <end position="307"/>
    </location>
</feature>
<keyword evidence="4 7" id="KW-1133">Transmembrane helix</keyword>
<gene>
    <name evidence="9" type="ORF">ABFB10_05130</name>
</gene>
<keyword evidence="5 7" id="KW-0472">Membrane</keyword>
<dbReference type="GO" id="GO:0005886">
    <property type="term" value="C:plasma membrane"/>
    <property type="evidence" value="ECO:0007669"/>
    <property type="project" value="UniProtKB-SubCell"/>
</dbReference>
<organism evidence="9 10">
    <name type="scientific">Ponticoccus litoralis</name>
    <dbReference type="NCBI Taxonomy" id="422297"/>
    <lineage>
        <taxon>Bacteria</taxon>
        <taxon>Pseudomonadati</taxon>
        <taxon>Pseudomonadota</taxon>
        <taxon>Alphaproteobacteria</taxon>
        <taxon>Rhodobacterales</taxon>
        <taxon>Roseobacteraceae</taxon>
        <taxon>Ponticoccus</taxon>
    </lineage>
</organism>
<dbReference type="EMBL" id="JBDNCH010000002">
    <property type="protein sequence ID" value="MEN9060504.1"/>
    <property type="molecule type" value="Genomic_DNA"/>
</dbReference>
<name>A0AAW9S6Q1_9RHOB</name>
<dbReference type="Gene3D" id="6.10.340.10">
    <property type="match status" value="1"/>
</dbReference>
<feature type="domain" description="HAMP" evidence="8">
    <location>
        <begin position="304"/>
        <end position="356"/>
    </location>
</feature>
<evidence type="ECO:0000256" key="6">
    <source>
        <dbReference type="SAM" id="MobiDB-lite"/>
    </source>
</evidence>
<dbReference type="Proteomes" id="UP001428774">
    <property type="component" value="Unassembled WGS sequence"/>
</dbReference>
<dbReference type="AlphaFoldDB" id="A0AAW9S6Q1"/>
<reference evidence="9 10" key="1">
    <citation type="submission" date="2024-05" db="EMBL/GenBank/DDBJ databases">
        <title>Genome sequence of Ponticoccus litoralis KCCM 90028.</title>
        <authorList>
            <person name="Kim J.M."/>
            <person name="Lee J.K."/>
            <person name="Choi B.J."/>
            <person name="Bayburt H."/>
            <person name="Baek J.H."/>
            <person name="Jeon C.O."/>
        </authorList>
    </citation>
    <scope>NUCLEOTIDE SEQUENCE [LARGE SCALE GENOMIC DNA]</scope>
    <source>
        <strain evidence="9 10">KCCM 90028</strain>
    </source>
</reference>
<sequence length="401" mass="43338">MRRAQKNPSPRAITWIATALLLSVLCAALFVAFIVTQRSTLAQQHLRHDVVLRGADAVALSFNTALKREWGSLHAVAGNISNASKSETNDFMDAVPQAGGQVAWAGVADLDGRILSGSGRAREGEDVSQRRWYREGLRHPSVGNVYASNSLQQSLLNLSTPVRDKDSGEVTGVLVYSLRMDWVENFLTLAREQLKIDVVVQNREGETLVDTRDVARSLPEAAVAQAGLGRDLAGNFYLLDQTDGLYAFSPNFISDDLPDFGWRVFAVLDTSSLINVMPQLLRTSVLAVSLAAGFVLIVTLIAARIVLRPIEDLVGTAAAMAEGEFSYPRESRSSREAITLSQALTRIQGTLALLQKRKAGRDTPSLRDGGEGGGGPSTNEGDAPDQPQDATWQPKQTSGQK</sequence>
<keyword evidence="2" id="KW-1003">Cell membrane</keyword>
<evidence type="ECO:0000256" key="7">
    <source>
        <dbReference type="SAM" id="Phobius"/>
    </source>
</evidence>
<dbReference type="GO" id="GO:0007165">
    <property type="term" value="P:signal transduction"/>
    <property type="evidence" value="ECO:0007669"/>
    <property type="project" value="InterPro"/>
</dbReference>
<protein>
    <submittedName>
        <fullName evidence="9">Cache domain-containing protein</fullName>
    </submittedName>
</protein>
<comment type="subcellular location">
    <subcellularLocation>
        <location evidence="1">Cell membrane</location>
        <topology evidence="1">Multi-pass membrane protein</topology>
    </subcellularLocation>
</comment>